<dbReference type="OrthoDB" id="2991366at2759"/>
<sequence>MSEKPAPLNNSTSTDLLPEESPGTEKDKRFTPVLHQREASRLRRIIGDLILLLAILILLTWPWVFFGVVRTKTKHHLNNKLFEDIHNENYLAATQRVLNADLSGLRAGHQFADFYMNHRSTATFVITLIATLASILVGKVFSLSVRRFIQEWVSEKKELQVFNVVLISGFRSKNFPWHLHDFNKHLFGKNRWLAIVTVGAYLGAMTVVTSSVTSLLTPINIILHEGLTASELDFSANASECLQWFSDTDGLVNNGTCGWQKFEDLTYNICLGQRQMLDALEAGQGQILGSLSGQAENVTFTKISDRINLRFAGQVRGVLPGGPDGVFSLSIGQNSSVADVVAESDVMSYNYTLLQQGLNSQVSCQYANDSPIGFRSFEGSDVISRSTGNCSSVGAIDFADDPDLTSAVEVNAANLLAYWACQAKPQDGQPPSYLLYFQGQTNYSSTIGNITCTVSPLQPATFPVEFESVAGSFFVGQQIDSTNFSSIEFPEDLLFAIGDIISSAQNFQSNLLADIVIESGVKYHELSSTARDPAYPDLFASLIQGIMDYEATYNRLIYSASVPQAPPSCTRSIDGWFSYQVIGWNVTIKHVFLLIPMTIVNLASLVMMLSVLFISKGTTDPDFDPTDARQLIYAKHGVAETSDEWEDRVVYLPREASGQTAYHWT</sequence>
<gene>
    <name evidence="3" type="ORF">CVT26_004255</name>
</gene>
<feature type="transmembrane region" description="Helical" evidence="2">
    <location>
        <begin position="591"/>
        <end position="614"/>
    </location>
</feature>
<evidence type="ECO:0000256" key="2">
    <source>
        <dbReference type="SAM" id="Phobius"/>
    </source>
</evidence>
<name>A0A409YVD7_9AGAR</name>
<proteinExistence type="predicted"/>
<organism evidence="3 4">
    <name type="scientific">Gymnopilus dilepis</name>
    <dbReference type="NCBI Taxonomy" id="231916"/>
    <lineage>
        <taxon>Eukaryota</taxon>
        <taxon>Fungi</taxon>
        <taxon>Dikarya</taxon>
        <taxon>Basidiomycota</taxon>
        <taxon>Agaricomycotina</taxon>
        <taxon>Agaricomycetes</taxon>
        <taxon>Agaricomycetidae</taxon>
        <taxon>Agaricales</taxon>
        <taxon>Agaricineae</taxon>
        <taxon>Hymenogastraceae</taxon>
        <taxon>Gymnopilus</taxon>
    </lineage>
</organism>
<evidence type="ECO:0000313" key="3">
    <source>
        <dbReference type="EMBL" id="PPR06986.1"/>
    </source>
</evidence>
<dbReference type="EMBL" id="NHYE01000215">
    <property type="protein sequence ID" value="PPR06986.1"/>
    <property type="molecule type" value="Genomic_DNA"/>
</dbReference>
<keyword evidence="2" id="KW-0812">Transmembrane</keyword>
<evidence type="ECO:0000313" key="4">
    <source>
        <dbReference type="Proteomes" id="UP000284706"/>
    </source>
</evidence>
<keyword evidence="2" id="KW-1133">Transmembrane helix</keyword>
<feature type="region of interest" description="Disordered" evidence="1">
    <location>
        <begin position="1"/>
        <end position="31"/>
    </location>
</feature>
<feature type="transmembrane region" description="Helical" evidence="2">
    <location>
        <begin position="192"/>
        <end position="216"/>
    </location>
</feature>
<reference evidence="3 4" key="1">
    <citation type="journal article" date="2018" name="Evol. Lett.">
        <title>Horizontal gene cluster transfer increased hallucinogenic mushroom diversity.</title>
        <authorList>
            <person name="Reynolds H.T."/>
            <person name="Vijayakumar V."/>
            <person name="Gluck-Thaler E."/>
            <person name="Korotkin H.B."/>
            <person name="Matheny P.B."/>
            <person name="Slot J.C."/>
        </authorList>
    </citation>
    <scope>NUCLEOTIDE SEQUENCE [LARGE SCALE GENOMIC DNA]</scope>
    <source>
        <strain evidence="3 4">SRW20</strain>
    </source>
</reference>
<evidence type="ECO:0000256" key="1">
    <source>
        <dbReference type="SAM" id="MobiDB-lite"/>
    </source>
</evidence>
<feature type="transmembrane region" description="Helical" evidence="2">
    <location>
        <begin position="121"/>
        <end position="141"/>
    </location>
</feature>
<dbReference type="AlphaFoldDB" id="A0A409YVD7"/>
<feature type="transmembrane region" description="Helical" evidence="2">
    <location>
        <begin position="45"/>
        <end position="64"/>
    </location>
</feature>
<dbReference type="STRING" id="231916.A0A409YVD7"/>
<keyword evidence="4" id="KW-1185">Reference proteome</keyword>
<keyword evidence="2" id="KW-0472">Membrane</keyword>
<dbReference type="InParanoid" id="A0A409YVD7"/>
<dbReference type="Proteomes" id="UP000284706">
    <property type="component" value="Unassembled WGS sequence"/>
</dbReference>
<protein>
    <submittedName>
        <fullName evidence="3">Uncharacterized protein</fullName>
    </submittedName>
</protein>
<accession>A0A409YVD7</accession>
<comment type="caution">
    <text evidence="3">The sequence shown here is derived from an EMBL/GenBank/DDBJ whole genome shotgun (WGS) entry which is preliminary data.</text>
</comment>